<proteinExistence type="predicted"/>
<reference evidence="2 3" key="1">
    <citation type="submission" date="2021-01" db="EMBL/GenBank/DDBJ databases">
        <title>Cercospora kikuchii MAFF 305040 whole genome shotgun sequence.</title>
        <authorList>
            <person name="Kashiwa T."/>
            <person name="Suzuki T."/>
        </authorList>
    </citation>
    <scope>NUCLEOTIDE SEQUENCE [LARGE SCALE GENOMIC DNA]</scope>
    <source>
        <strain evidence="2 3">MAFF 305040</strain>
    </source>
</reference>
<dbReference type="RefSeq" id="XP_044659940.1">
    <property type="nucleotide sequence ID" value="XM_044804005.1"/>
</dbReference>
<evidence type="ECO:0008006" key="4">
    <source>
        <dbReference type="Google" id="ProtNLM"/>
    </source>
</evidence>
<evidence type="ECO:0000256" key="1">
    <source>
        <dbReference type="SAM" id="MobiDB-lite"/>
    </source>
</evidence>
<dbReference type="Proteomes" id="UP000825890">
    <property type="component" value="Unassembled WGS sequence"/>
</dbReference>
<sequence>MFNRFRRSSKTARSSPSDDDPRKPSIATQSNKPQRKPTTFFDLPAELRNLIYEHTASETHLRLLAKNSEQSKYKRKNIPGLLLTSRQSRSEFLPILLSTAYISITIQNFNFSNLIRITGSLYNTELKSLRLNPNLTIFLTFPNPNSSVLPVRDQALESSLRTWITYRAAGMDKLPWHYAIPIRGRMPRESGHVRFMMEYKKCVGVVEGLRGKVSEVLQWELGIMRGELEELEGSSVEFWRERYEVYDGSEGEKRRGAVGLGAL</sequence>
<feature type="compositionally biased region" description="Basic residues" evidence="1">
    <location>
        <begin position="1"/>
        <end position="10"/>
    </location>
</feature>
<feature type="region of interest" description="Disordered" evidence="1">
    <location>
        <begin position="1"/>
        <end position="39"/>
    </location>
</feature>
<comment type="caution">
    <text evidence="2">The sequence shown here is derived from an EMBL/GenBank/DDBJ whole genome shotgun (WGS) entry which is preliminary data.</text>
</comment>
<protein>
    <recommendedName>
        <fullName evidence="4">F-box domain-containing protein</fullName>
    </recommendedName>
</protein>
<gene>
    <name evidence="2" type="ORF">CKM354_000861900</name>
</gene>
<dbReference type="EMBL" id="BOLY01000005">
    <property type="protein sequence ID" value="GIZ45453.1"/>
    <property type="molecule type" value="Genomic_DNA"/>
</dbReference>
<keyword evidence="3" id="KW-1185">Reference proteome</keyword>
<dbReference type="OrthoDB" id="3864028at2759"/>
<evidence type="ECO:0000313" key="3">
    <source>
        <dbReference type="Proteomes" id="UP000825890"/>
    </source>
</evidence>
<evidence type="ECO:0000313" key="2">
    <source>
        <dbReference type="EMBL" id="GIZ45453.1"/>
    </source>
</evidence>
<dbReference type="AlphaFoldDB" id="A0A9P3FFF5"/>
<accession>A0A9P3FFF5</accession>
<dbReference type="GeneID" id="68294194"/>
<name>A0A9P3FFF5_9PEZI</name>
<organism evidence="2 3">
    <name type="scientific">Cercospora kikuchii</name>
    <dbReference type="NCBI Taxonomy" id="84275"/>
    <lineage>
        <taxon>Eukaryota</taxon>
        <taxon>Fungi</taxon>
        <taxon>Dikarya</taxon>
        <taxon>Ascomycota</taxon>
        <taxon>Pezizomycotina</taxon>
        <taxon>Dothideomycetes</taxon>
        <taxon>Dothideomycetidae</taxon>
        <taxon>Mycosphaerellales</taxon>
        <taxon>Mycosphaerellaceae</taxon>
        <taxon>Cercospora</taxon>
    </lineage>
</organism>